<protein>
    <submittedName>
        <fullName evidence="1">Uncharacterized protein</fullName>
    </submittedName>
</protein>
<accession>A0ACB8EQV1</accession>
<reference evidence="1" key="1">
    <citation type="submission" date="2021-08" db="EMBL/GenBank/DDBJ databases">
        <title>The first chromosome-level gecko genome reveals the dynamic sex chromosomes of Neotropical dwarf geckos (Sphaerodactylidae: Sphaerodactylus).</title>
        <authorList>
            <person name="Pinto B.J."/>
            <person name="Keating S.E."/>
            <person name="Gamble T."/>
        </authorList>
    </citation>
    <scope>NUCLEOTIDE SEQUENCE</scope>
    <source>
        <strain evidence="1">TG3544</strain>
    </source>
</reference>
<organism evidence="1 2">
    <name type="scientific">Sphaerodactylus townsendi</name>
    <dbReference type="NCBI Taxonomy" id="933632"/>
    <lineage>
        <taxon>Eukaryota</taxon>
        <taxon>Metazoa</taxon>
        <taxon>Chordata</taxon>
        <taxon>Craniata</taxon>
        <taxon>Vertebrata</taxon>
        <taxon>Euteleostomi</taxon>
        <taxon>Lepidosauria</taxon>
        <taxon>Squamata</taxon>
        <taxon>Bifurcata</taxon>
        <taxon>Gekkota</taxon>
        <taxon>Sphaerodactylidae</taxon>
        <taxon>Sphaerodactylus</taxon>
    </lineage>
</organism>
<dbReference type="Proteomes" id="UP000827872">
    <property type="component" value="Linkage Group LG07"/>
</dbReference>
<evidence type="ECO:0000313" key="1">
    <source>
        <dbReference type="EMBL" id="KAH7994856.1"/>
    </source>
</evidence>
<comment type="caution">
    <text evidence="1">The sequence shown here is derived from an EMBL/GenBank/DDBJ whole genome shotgun (WGS) entry which is preliminary data.</text>
</comment>
<gene>
    <name evidence="1" type="ORF">K3G42_017203</name>
</gene>
<dbReference type="EMBL" id="CM037620">
    <property type="protein sequence ID" value="KAH7994856.1"/>
    <property type="molecule type" value="Genomic_DNA"/>
</dbReference>
<evidence type="ECO:0000313" key="2">
    <source>
        <dbReference type="Proteomes" id="UP000827872"/>
    </source>
</evidence>
<proteinExistence type="predicted"/>
<keyword evidence="2" id="KW-1185">Reference proteome</keyword>
<name>A0ACB8EQV1_9SAUR</name>
<sequence>MQLYPGSNPPEVMIHRLKTKAERGGGRECEAGIQTGPGAARGFLLVFSPRRPGCSARRVVSHGKAEAAGQAWPRSDNLDKNC</sequence>